<evidence type="ECO:0000313" key="1">
    <source>
        <dbReference type="Proteomes" id="UP000887574"/>
    </source>
</evidence>
<accession>A0A915D5U5</accession>
<evidence type="ECO:0000313" key="2">
    <source>
        <dbReference type="WBParaSite" id="jg16317"/>
    </source>
</evidence>
<proteinExistence type="predicted"/>
<dbReference type="AlphaFoldDB" id="A0A915D5U5"/>
<protein>
    <submittedName>
        <fullName evidence="2">F-box domain-containing protein</fullName>
    </submittedName>
</protein>
<keyword evidence="1" id="KW-1185">Reference proteome</keyword>
<dbReference type="Proteomes" id="UP000887574">
    <property type="component" value="Unplaced"/>
</dbReference>
<name>A0A915D5U5_9BILA</name>
<reference evidence="2" key="1">
    <citation type="submission" date="2022-11" db="UniProtKB">
        <authorList>
            <consortium name="WormBaseParasite"/>
        </authorList>
    </citation>
    <scope>IDENTIFICATION</scope>
</reference>
<dbReference type="WBParaSite" id="jg16317">
    <property type="protein sequence ID" value="jg16317"/>
    <property type="gene ID" value="jg16317"/>
</dbReference>
<sequence>MNLENFRSVLAFLSRQELQQLSLVNRQVAQFIQREFGDAPYIWLDDVYYEYGKWRSDLPFHILLTSKFLRFHVSFLAPSSSLEIIPQSQHLWQDSELRATFNADVQLTTQVAQAMANSWNLCLFSTADGIIGSALNVLQTLLKGNCEQISLEDNTWTPELGLPAISDIVDYMFKPVRRKRAGREKFRVLRIYTAASPTNDFCQQLVKLMKKKFLASGLNPNSSLNGTVPIKSNGN</sequence>
<organism evidence="1 2">
    <name type="scientific">Ditylenchus dipsaci</name>
    <dbReference type="NCBI Taxonomy" id="166011"/>
    <lineage>
        <taxon>Eukaryota</taxon>
        <taxon>Metazoa</taxon>
        <taxon>Ecdysozoa</taxon>
        <taxon>Nematoda</taxon>
        <taxon>Chromadorea</taxon>
        <taxon>Rhabditida</taxon>
        <taxon>Tylenchina</taxon>
        <taxon>Tylenchomorpha</taxon>
        <taxon>Sphaerularioidea</taxon>
        <taxon>Anguinidae</taxon>
        <taxon>Anguininae</taxon>
        <taxon>Ditylenchus</taxon>
    </lineage>
</organism>